<organism evidence="1 2">
    <name type="scientific">Manihot esculenta</name>
    <name type="common">Cassava</name>
    <name type="synonym">Jatropha manihot</name>
    <dbReference type="NCBI Taxonomy" id="3983"/>
    <lineage>
        <taxon>Eukaryota</taxon>
        <taxon>Viridiplantae</taxon>
        <taxon>Streptophyta</taxon>
        <taxon>Embryophyta</taxon>
        <taxon>Tracheophyta</taxon>
        <taxon>Spermatophyta</taxon>
        <taxon>Magnoliopsida</taxon>
        <taxon>eudicotyledons</taxon>
        <taxon>Gunneridae</taxon>
        <taxon>Pentapetalae</taxon>
        <taxon>rosids</taxon>
        <taxon>fabids</taxon>
        <taxon>Malpighiales</taxon>
        <taxon>Euphorbiaceae</taxon>
        <taxon>Crotonoideae</taxon>
        <taxon>Manihoteae</taxon>
        <taxon>Manihot</taxon>
    </lineage>
</organism>
<accession>A0ACB7GWJ4</accession>
<dbReference type="EMBL" id="CM004397">
    <property type="protein sequence ID" value="KAG8644355.1"/>
    <property type="molecule type" value="Genomic_DNA"/>
</dbReference>
<name>A0ACB7GWJ4_MANES</name>
<sequence>MLKIVRVASKSLSMVLTVSSRSISPHPPLVCHIPFKTRQIFSESLGLGYKFYLAAFFFVPILYESCFCCTSIGCDAAFVLKFAIAFVLIHQSRKGLLQKLCRIVSPYLHSAIPIHRNVQINILKAILFSFAKSVFFQNI</sequence>
<reference evidence="2" key="1">
    <citation type="journal article" date="2016" name="Nat. Biotechnol.">
        <title>Sequencing wild and cultivated cassava and related species reveals extensive interspecific hybridization and genetic diversity.</title>
        <authorList>
            <person name="Bredeson J.V."/>
            <person name="Lyons J.B."/>
            <person name="Prochnik S.E."/>
            <person name="Wu G.A."/>
            <person name="Ha C.M."/>
            <person name="Edsinger-Gonzales E."/>
            <person name="Grimwood J."/>
            <person name="Schmutz J."/>
            <person name="Rabbi I.Y."/>
            <person name="Egesi C."/>
            <person name="Nauluvula P."/>
            <person name="Lebot V."/>
            <person name="Ndunguru J."/>
            <person name="Mkamilo G."/>
            <person name="Bart R.S."/>
            <person name="Setter T.L."/>
            <person name="Gleadow R.M."/>
            <person name="Kulakow P."/>
            <person name="Ferguson M.E."/>
            <person name="Rounsley S."/>
            <person name="Rokhsar D.S."/>
        </authorList>
    </citation>
    <scope>NUCLEOTIDE SEQUENCE [LARGE SCALE GENOMIC DNA]</scope>
    <source>
        <strain evidence="2">cv. AM560-2</strain>
    </source>
</reference>
<evidence type="ECO:0000313" key="1">
    <source>
        <dbReference type="EMBL" id="KAG8644355.1"/>
    </source>
</evidence>
<keyword evidence="2" id="KW-1185">Reference proteome</keyword>
<protein>
    <submittedName>
        <fullName evidence="1">Uncharacterized protein</fullName>
    </submittedName>
</protein>
<evidence type="ECO:0000313" key="2">
    <source>
        <dbReference type="Proteomes" id="UP000091857"/>
    </source>
</evidence>
<proteinExistence type="predicted"/>
<comment type="caution">
    <text evidence="1">The sequence shown here is derived from an EMBL/GenBank/DDBJ whole genome shotgun (WGS) entry which is preliminary data.</text>
</comment>
<dbReference type="Proteomes" id="UP000091857">
    <property type="component" value="Chromosome 11"/>
</dbReference>
<gene>
    <name evidence="1" type="ORF">MANES_11G121522v8</name>
</gene>